<dbReference type="AlphaFoldDB" id="K2NUA4"/>
<dbReference type="PROSITE" id="PS51257">
    <property type="entry name" value="PROKAR_LIPOPROTEIN"/>
    <property type="match status" value="1"/>
</dbReference>
<accession>K2NUA4</accession>
<feature type="region of interest" description="Disordered" evidence="1">
    <location>
        <begin position="23"/>
        <end position="70"/>
    </location>
</feature>
<dbReference type="RefSeq" id="WP_004260309.1">
    <property type="nucleotide sequence ID" value="NZ_AMQS01000023.1"/>
</dbReference>
<reference evidence="2 3" key="1">
    <citation type="journal article" date="2012" name="J. Bacteriol.">
        <title>Genome Sequence of the Bacteriocin-Producing Strain Lactococcus garvieae DCC43.</title>
        <authorList>
            <person name="Gabrielsen C."/>
            <person name="Brede D.A."/>
            <person name="Hernandez P.E."/>
            <person name="Nes I.F."/>
            <person name="Diep D.B."/>
        </authorList>
    </citation>
    <scope>NUCLEOTIDE SEQUENCE [LARGE SCALE GENOMIC DNA]</scope>
    <source>
        <strain evidence="2 3">DCC43</strain>
    </source>
</reference>
<name>K2NUA4_9LACT</name>
<evidence type="ECO:0008006" key="4">
    <source>
        <dbReference type="Google" id="ProtNLM"/>
    </source>
</evidence>
<dbReference type="PATRIC" id="fig|1231377.3.peg.1519"/>
<gene>
    <name evidence="2" type="ORF">C426_1526</name>
</gene>
<organism evidence="2 3">
    <name type="scientific">Lactococcus garvieae DCC43</name>
    <dbReference type="NCBI Taxonomy" id="1231377"/>
    <lineage>
        <taxon>Bacteria</taxon>
        <taxon>Bacillati</taxon>
        <taxon>Bacillota</taxon>
        <taxon>Bacilli</taxon>
        <taxon>Lactobacillales</taxon>
        <taxon>Streptococcaceae</taxon>
        <taxon>Lactococcus</taxon>
    </lineage>
</organism>
<evidence type="ECO:0000313" key="2">
    <source>
        <dbReference type="EMBL" id="EKF51083.1"/>
    </source>
</evidence>
<dbReference type="Proteomes" id="UP000006787">
    <property type="component" value="Unassembled WGS sequence"/>
</dbReference>
<sequence length="201" mass="22015">MKKIILAFVPFVLLAACGSKEKEDTSQFAKDTSVSSQNSTHASSSSVSSTSSSSTTSSFSESKSSTPSVSGWEDLTLNQKIALLIQKGDKEFTAPANKLSAEELYQQDISHEWAMSGTIDKGSILIPEMVSNDIYRISTQGNIVTIEFGNAMIQNKQFPKEELFTEFYGDATSQEKTDILASKVVSLERLQEVIDEKFSAR</sequence>
<protein>
    <recommendedName>
        <fullName evidence="4">Lipoprotein</fullName>
    </recommendedName>
</protein>
<evidence type="ECO:0000313" key="3">
    <source>
        <dbReference type="Proteomes" id="UP000006787"/>
    </source>
</evidence>
<evidence type="ECO:0000256" key="1">
    <source>
        <dbReference type="SAM" id="MobiDB-lite"/>
    </source>
</evidence>
<proteinExistence type="predicted"/>
<dbReference type="EMBL" id="AMQS01000023">
    <property type="protein sequence ID" value="EKF51083.1"/>
    <property type="molecule type" value="Genomic_DNA"/>
</dbReference>
<feature type="compositionally biased region" description="Low complexity" evidence="1">
    <location>
        <begin position="32"/>
        <end position="70"/>
    </location>
</feature>
<comment type="caution">
    <text evidence="2">The sequence shown here is derived from an EMBL/GenBank/DDBJ whole genome shotgun (WGS) entry which is preliminary data.</text>
</comment>